<dbReference type="AlphaFoldDB" id="A0A3P3ZQG1"/>
<dbReference type="InterPro" id="IPR001279">
    <property type="entry name" value="Metallo-B-lactamas"/>
</dbReference>
<dbReference type="EMBL" id="UOYP01000484">
    <property type="protein sequence ID" value="VAY89147.1"/>
    <property type="molecule type" value="Genomic_DNA"/>
</dbReference>
<accession>A0A3P3ZQG1</accession>
<evidence type="ECO:0000256" key="1">
    <source>
        <dbReference type="ARBA" id="ARBA00022801"/>
    </source>
</evidence>
<dbReference type="SUPFAM" id="SSF56281">
    <property type="entry name" value="Metallo-hydrolase/oxidoreductase"/>
    <property type="match status" value="1"/>
</dbReference>
<evidence type="ECO:0000313" key="3">
    <source>
        <dbReference type="EMBL" id="VAY89147.1"/>
    </source>
</evidence>
<reference evidence="3" key="1">
    <citation type="submission" date="2018-10" db="EMBL/GenBank/DDBJ databases">
        <authorList>
            <person name="Plewniak F."/>
        </authorList>
    </citation>
    <scope>NUCLEOTIDE SEQUENCE</scope>
</reference>
<dbReference type="PANTHER" id="PTHR43546:SF3">
    <property type="entry name" value="UPF0173 METAL-DEPENDENT HYDROLASE MJ1163"/>
    <property type="match status" value="1"/>
</dbReference>
<dbReference type="SMART" id="SM00849">
    <property type="entry name" value="Lactamase_B"/>
    <property type="match status" value="1"/>
</dbReference>
<proteinExistence type="inferred from homology"/>
<dbReference type="Pfam" id="PF12706">
    <property type="entry name" value="Lactamase_B_2"/>
    <property type="match status" value="1"/>
</dbReference>
<dbReference type="Gene3D" id="3.60.15.10">
    <property type="entry name" value="Ribonuclease Z/Hydroxyacylglutathione hydrolase-like"/>
    <property type="match status" value="1"/>
</dbReference>
<organism evidence="3">
    <name type="scientific">mine drainage metagenome</name>
    <dbReference type="NCBI Taxonomy" id="410659"/>
    <lineage>
        <taxon>unclassified sequences</taxon>
        <taxon>metagenomes</taxon>
        <taxon>ecological metagenomes</taxon>
    </lineage>
</organism>
<dbReference type="NCBIfam" id="NF001911">
    <property type="entry name" value="PRK00685.1"/>
    <property type="match status" value="1"/>
</dbReference>
<gene>
    <name evidence="3" type="ORF">CARN8_5340008</name>
</gene>
<evidence type="ECO:0000259" key="2">
    <source>
        <dbReference type="SMART" id="SM00849"/>
    </source>
</evidence>
<dbReference type="PANTHER" id="PTHR43546">
    <property type="entry name" value="UPF0173 METAL-DEPENDENT HYDROLASE MJ1163-RELATED"/>
    <property type="match status" value="1"/>
</dbReference>
<name>A0A3P3ZQG1_9ZZZZ</name>
<dbReference type="InterPro" id="IPR036866">
    <property type="entry name" value="RibonucZ/Hydroxyglut_hydro"/>
</dbReference>
<dbReference type="InterPro" id="IPR022877">
    <property type="entry name" value="UPF0173"/>
</dbReference>
<keyword evidence="1" id="KW-0378">Hydrolase</keyword>
<sequence>MKDQSGMLKGWRKILVGMVMLASGVWGCQEVSAEDLPVIHNPDASGALPKLELLWLGQSALRLTTPGGKVILIDPFITQNPKTPEKYKDLDNLGKVDLILVTHAHGDHLGDGPALAKKYHIPLIGPAGMNQSLVTLGVLPAELAPGMNKSGTVTPIGPNIHITMVHAEHSSELDWLNPATGQHEIHNGGEPVGYVIELENGFKIYDMGDTGLFSDMKFIGDYYRPDLVVIPIGGNYTMDPVEAAFAMRYWIHARYVLPVHYGTFPLLKGTPEEFIKALGPTRTKVLELKPGGTVSF</sequence>
<protein>
    <recommendedName>
        <fullName evidence="2">Metallo-beta-lactamase domain-containing protein</fullName>
    </recommendedName>
</protein>
<dbReference type="GO" id="GO:0016787">
    <property type="term" value="F:hydrolase activity"/>
    <property type="evidence" value="ECO:0007669"/>
    <property type="project" value="UniProtKB-KW"/>
</dbReference>
<dbReference type="HAMAP" id="MF_00457">
    <property type="entry name" value="UPF0173"/>
    <property type="match status" value="1"/>
</dbReference>
<dbReference type="InterPro" id="IPR050114">
    <property type="entry name" value="UPF0173_UPF0282_UlaG_hydrolase"/>
</dbReference>
<feature type="domain" description="Metallo-beta-lactamase" evidence="2">
    <location>
        <begin position="57"/>
        <end position="260"/>
    </location>
</feature>